<gene>
    <name evidence="3" type="primary">ktrA</name>
    <name evidence="3" type="ORF">CCHOA_01870</name>
</gene>
<dbReference type="SUPFAM" id="SSF116726">
    <property type="entry name" value="TrkA C-terminal domain-like"/>
    <property type="match status" value="1"/>
</dbReference>
<dbReference type="InterPro" id="IPR036291">
    <property type="entry name" value="NAD(P)-bd_dom_sf"/>
</dbReference>
<evidence type="ECO:0000313" key="4">
    <source>
        <dbReference type="Proteomes" id="UP000269019"/>
    </source>
</evidence>
<dbReference type="InterPro" id="IPR006037">
    <property type="entry name" value="RCK_C"/>
</dbReference>
<dbReference type="SUPFAM" id="SSF51735">
    <property type="entry name" value="NAD(P)-binding Rossmann-fold domains"/>
    <property type="match status" value="1"/>
</dbReference>
<dbReference type="GO" id="GO:0006813">
    <property type="term" value="P:potassium ion transport"/>
    <property type="evidence" value="ECO:0007669"/>
    <property type="project" value="InterPro"/>
</dbReference>
<dbReference type="Pfam" id="PF02080">
    <property type="entry name" value="TrkA_C"/>
    <property type="match status" value="1"/>
</dbReference>
<dbReference type="Gene3D" id="3.40.50.720">
    <property type="entry name" value="NAD(P)-binding Rossmann-like Domain"/>
    <property type="match status" value="1"/>
</dbReference>
<evidence type="ECO:0000259" key="2">
    <source>
        <dbReference type="PROSITE" id="PS51202"/>
    </source>
</evidence>
<accession>A0A3G6J3Z1</accession>
<dbReference type="PANTHER" id="PTHR43833">
    <property type="entry name" value="POTASSIUM CHANNEL PROTEIN 2-RELATED-RELATED"/>
    <property type="match status" value="1"/>
</dbReference>
<evidence type="ECO:0000313" key="3">
    <source>
        <dbReference type="EMBL" id="AZA12801.1"/>
    </source>
</evidence>
<dbReference type="Pfam" id="PF02254">
    <property type="entry name" value="TrkA_N"/>
    <property type="match status" value="1"/>
</dbReference>
<dbReference type="AlphaFoldDB" id="A0A3G6J3Z1"/>
<dbReference type="EMBL" id="CP033896">
    <property type="protein sequence ID" value="AZA12801.1"/>
    <property type="molecule type" value="Genomic_DNA"/>
</dbReference>
<reference evidence="3 4" key="1">
    <citation type="submission" date="2018-11" db="EMBL/GenBank/DDBJ databases">
        <authorList>
            <person name="Kleinhagauer T."/>
            <person name="Glaeser S.P."/>
            <person name="Spergser J."/>
            <person name="Ruckert C."/>
            <person name="Kaempfer P."/>
            <person name="Busse H.-J."/>
        </authorList>
    </citation>
    <scope>NUCLEOTIDE SEQUENCE [LARGE SCALE GENOMIC DNA]</scope>
    <source>
        <strain evidence="3 4">200CH</strain>
    </source>
</reference>
<feature type="domain" description="RCK N-terminal" evidence="1">
    <location>
        <begin position="15"/>
        <end position="131"/>
    </location>
</feature>
<dbReference type="PROSITE" id="PS51202">
    <property type="entry name" value="RCK_C"/>
    <property type="match status" value="1"/>
</dbReference>
<dbReference type="PROSITE" id="PS51201">
    <property type="entry name" value="RCK_N"/>
    <property type="match status" value="1"/>
</dbReference>
<dbReference type="Gene3D" id="3.30.70.1450">
    <property type="entry name" value="Regulator of K+ conductance, C-terminal domain"/>
    <property type="match status" value="1"/>
</dbReference>
<feature type="domain" description="RCK C-terminal" evidence="2">
    <location>
        <begin position="147"/>
        <end position="225"/>
    </location>
</feature>
<evidence type="ECO:0000259" key="1">
    <source>
        <dbReference type="PROSITE" id="PS51201"/>
    </source>
</evidence>
<name>A0A3G6J3Z1_9CORY</name>
<protein>
    <submittedName>
        <fullName evidence="3">Ktr system potassium uptake protein A</fullName>
    </submittedName>
</protein>
<dbReference type="PANTHER" id="PTHR43833:SF7">
    <property type="entry name" value="KTR SYSTEM POTASSIUM UPTAKE PROTEIN C"/>
    <property type="match status" value="1"/>
</dbReference>
<organism evidence="3 4">
    <name type="scientific">Corynebacterium choanae</name>
    <dbReference type="NCBI Taxonomy" id="1862358"/>
    <lineage>
        <taxon>Bacteria</taxon>
        <taxon>Bacillati</taxon>
        <taxon>Actinomycetota</taxon>
        <taxon>Actinomycetes</taxon>
        <taxon>Mycobacteriales</taxon>
        <taxon>Corynebacteriaceae</taxon>
        <taxon>Corynebacterium</taxon>
    </lineage>
</organism>
<proteinExistence type="predicted"/>
<dbReference type="InterPro" id="IPR003148">
    <property type="entry name" value="RCK_N"/>
</dbReference>
<dbReference type="Proteomes" id="UP000269019">
    <property type="component" value="Chromosome"/>
</dbReference>
<dbReference type="KEGG" id="ccho:CCHOA_01870"/>
<dbReference type="InterPro" id="IPR036721">
    <property type="entry name" value="RCK_C_sf"/>
</dbReference>
<dbReference type="InterPro" id="IPR050721">
    <property type="entry name" value="Trk_Ktr_HKT_K-transport"/>
</dbReference>
<sequence length="225" mass="23944">MKGRSLVKFWSKKNVPLVVILGLGRFGMALGEELVASGVEVLGIDDDEEVVKRAAPLLTHVAQADTTNPDALRQLSVHEAQRVVIGIGSDMGASLLTASTVLDLGVPNVWAKADNVNHAKILSQIGVHHVIRPDRDTGRRIAHVITGRVEEYAEFDRDFALVKVAPPVSLLGQPISAVQGEISIVAIRPAEGTFRIATPETIMHSGDLVIAAGSIQALEEFGAAD</sequence>
<dbReference type="GO" id="GO:0008324">
    <property type="term" value="F:monoatomic cation transmembrane transporter activity"/>
    <property type="evidence" value="ECO:0007669"/>
    <property type="project" value="InterPro"/>
</dbReference>
<keyword evidence="4" id="KW-1185">Reference proteome</keyword>